<evidence type="ECO:0000313" key="2">
    <source>
        <dbReference type="EMBL" id="CAI9121056.1"/>
    </source>
</evidence>
<dbReference type="Proteomes" id="UP001176960">
    <property type="component" value="Unassembled WGS sequence"/>
</dbReference>
<dbReference type="Gene3D" id="3.40.50.1820">
    <property type="entry name" value="alpha/beta hydrolase"/>
    <property type="match status" value="1"/>
</dbReference>
<gene>
    <name evidence="2" type="ORF">LMG32879_001900</name>
</gene>
<dbReference type="SUPFAM" id="SSF53474">
    <property type="entry name" value="alpha/beta-Hydrolases"/>
    <property type="match status" value="1"/>
</dbReference>
<comment type="caution">
    <text evidence="2">The sequence shown here is derived from an EMBL/GenBank/DDBJ whole genome shotgun (WGS) entry which is preliminary data.</text>
</comment>
<dbReference type="EMBL" id="CATKSH010000010">
    <property type="protein sequence ID" value="CAI9121056.1"/>
    <property type="molecule type" value="Genomic_DNA"/>
</dbReference>
<sequence length="649" mass="70099">MASSSVSSSVPAGFWSSWVTPDLVAGQSVRLSELRAAGGWLYWLEGRPLSGGRTVLVGVDLEGGARRVDISPPDSDVGSRVHEYGGGSYAVAPDGRIVLSDRKEAGVWLRDRKGAWRRLGGLSGRRYADFAFDPGGEGLFAVCEDLGVEGAEPQASLVWFGPDGTEHRIVSSADFYASPRPAPDGAFLAWYEWHHPDMPWDATTLKVASILRDGSGPVVADVRIMAGGEARCSVIEPVWQSARVLLANSDAVGGWRPYRFDLADEGSAGRMASPLPDPEAEVGFPPWVFGQETLRPLPDGGLLALGTRNGLPVVLRLNGEAWQEMTLGAPASCPVVIGDRFAWLDAPPDRASRVVSGRPGEDPVVLGEAFAWPEGVFPDDVAAPMPLTFPTTDGSQAHALFYAPASARHILRAGEKPPLVVMAHGGPTAAASPAFSFKVQWWTSRGFAVIDVNYRGSTGFGRAYRQALDGEWGVLDVSDCLDAVRYVLAEGLADPARCVIRGSSAGGLTVLGCLARSSLFAAGTSLYGVTDLRSLAEETHKFESRYLDRLVGPYPEDEAVYLERSPVSHADGIQAPVLFLHGSEDRVVPLGQAERMVERLRARGKRAELHVYPGEAHGFRSQDTLMDSFERELRFYRDVFTRDVVKERE</sequence>
<dbReference type="AlphaFoldDB" id="A0AA35UIT2"/>
<organism evidence="2 3">
    <name type="scientific">Brytella acorum</name>
    <dbReference type="NCBI Taxonomy" id="2959299"/>
    <lineage>
        <taxon>Bacteria</taxon>
        <taxon>Pseudomonadati</taxon>
        <taxon>Pseudomonadota</taxon>
        <taxon>Alphaproteobacteria</taxon>
        <taxon>Acetobacterales</taxon>
        <taxon>Acetobacteraceae</taxon>
        <taxon>Brytella</taxon>
    </lineage>
</organism>
<proteinExistence type="predicted"/>
<dbReference type="Pfam" id="PF00326">
    <property type="entry name" value="Peptidase_S9"/>
    <property type="match status" value="1"/>
</dbReference>
<evidence type="ECO:0000313" key="3">
    <source>
        <dbReference type="Proteomes" id="UP001176960"/>
    </source>
</evidence>
<dbReference type="PANTHER" id="PTHR43056:SF5">
    <property type="entry name" value="PEPTIDASE S9 PROLYL OLIGOPEPTIDASE CATALYTIC DOMAIN-CONTAINING PROTEIN"/>
    <property type="match status" value="1"/>
</dbReference>
<evidence type="ECO:0000259" key="1">
    <source>
        <dbReference type="Pfam" id="PF00326"/>
    </source>
</evidence>
<dbReference type="RefSeq" id="WP_289842150.1">
    <property type="nucleotide sequence ID" value="NZ_CATKSH010000010.1"/>
</dbReference>
<protein>
    <submittedName>
        <fullName evidence="2">Prolyl oligopeptidase family serine peptidase</fullName>
    </submittedName>
</protein>
<dbReference type="InterPro" id="IPR001375">
    <property type="entry name" value="Peptidase_S9_cat"/>
</dbReference>
<dbReference type="GO" id="GO:0008236">
    <property type="term" value="F:serine-type peptidase activity"/>
    <property type="evidence" value="ECO:0007669"/>
    <property type="project" value="InterPro"/>
</dbReference>
<name>A0AA35UIT2_9PROT</name>
<feature type="domain" description="Peptidase S9 prolyl oligopeptidase catalytic" evidence="1">
    <location>
        <begin position="434"/>
        <end position="640"/>
    </location>
</feature>
<dbReference type="GO" id="GO:0006508">
    <property type="term" value="P:proteolysis"/>
    <property type="evidence" value="ECO:0007669"/>
    <property type="project" value="InterPro"/>
</dbReference>
<accession>A0AA35UIT2</accession>
<dbReference type="PANTHER" id="PTHR43056">
    <property type="entry name" value="PEPTIDASE S9 PROLYL OLIGOPEPTIDASE"/>
    <property type="match status" value="1"/>
</dbReference>
<reference evidence="2" key="1">
    <citation type="submission" date="2023-03" db="EMBL/GenBank/DDBJ databases">
        <authorList>
            <person name="Cleenwerck I."/>
        </authorList>
    </citation>
    <scope>NUCLEOTIDE SEQUENCE</scope>
    <source>
        <strain evidence="2">LMG 32879</strain>
    </source>
</reference>
<dbReference type="SUPFAM" id="SSF69304">
    <property type="entry name" value="Tricorn protease N-terminal domain"/>
    <property type="match status" value="1"/>
</dbReference>
<dbReference type="InterPro" id="IPR050585">
    <property type="entry name" value="Xaa-Pro_dipeptidyl-ppase/CocE"/>
</dbReference>
<keyword evidence="3" id="KW-1185">Reference proteome</keyword>
<dbReference type="InterPro" id="IPR029058">
    <property type="entry name" value="AB_hydrolase_fold"/>
</dbReference>